<feature type="chain" id="PRO_5046975626" description="SMP-30/Gluconolactonase/LRE-like region domain-containing protein" evidence="1">
    <location>
        <begin position="37"/>
        <end position="361"/>
    </location>
</feature>
<dbReference type="RefSeq" id="WP_204637536.1">
    <property type="nucleotide sequence ID" value="NZ_JADIKC010000009.1"/>
</dbReference>
<keyword evidence="1" id="KW-0732">Signal</keyword>
<dbReference type="EMBL" id="JADIKC010000009">
    <property type="protein sequence ID" value="MBM7123084.1"/>
    <property type="molecule type" value="Genomic_DNA"/>
</dbReference>
<evidence type="ECO:0000313" key="3">
    <source>
        <dbReference type="Proteomes" id="UP001430065"/>
    </source>
</evidence>
<gene>
    <name evidence="2" type="ORF">ISP20_18095</name>
</gene>
<proteinExistence type="predicted"/>
<accession>A0ABS2JW42</accession>
<keyword evidence="3" id="KW-1185">Reference proteome</keyword>
<feature type="signal peptide" evidence="1">
    <location>
        <begin position="1"/>
        <end position="36"/>
    </location>
</feature>
<dbReference type="SUPFAM" id="SSF63829">
    <property type="entry name" value="Calcium-dependent phosphotriesterase"/>
    <property type="match status" value="1"/>
</dbReference>
<sequence>MQCNHRTVAKKRSSSRYLGQSIAFGLALLATQWASAATPCTDAQICGLGNSEDAVRLGTTQWAIATRLERDPAMTSGFYLIDLQARRASELVTDDSRPADTRFKACPGPMDPKKLVTHGLDVHWLSPAHGELYAVNHGGRESIEVYDLRLGGDGAHLQWIGCVVIPADTLTNAVAFVPGGMAVTSFGQRDDKDLAKLRKGEPSGFVAMWSPEKGWHHLPNTQFAGNNGIAWNAGDNSLYVNGWGDGTLHIVPLRPGAAASTIKLADIHPDNAHFLPDGKLLIAGQMGKPGVIMGCGLGPVCPMDSNVVLFDVHARKVIEQISAKATPTFGAASTAILFDHQYWGTSFGGDRAERLGASHQP</sequence>
<reference evidence="2 3" key="1">
    <citation type="submission" date="2020-10" db="EMBL/GenBank/DDBJ databases">
        <title>Phylogeny of dyella-like bacteria.</title>
        <authorList>
            <person name="Fu J."/>
        </authorList>
    </citation>
    <scope>NUCLEOTIDE SEQUENCE [LARGE SCALE GENOMIC DNA]</scope>
    <source>
        <strain evidence="2 3">THG-B117</strain>
    </source>
</reference>
<comment type="caution">
    <text evidence="2">The sequence shown here is derived from an EMBL/GenBank/DDBJ whole genome shotgun (WGS) entry which is preliminary data.</text>
</comment>
<evidence type="ECO:0000313" key="2">
    <source>
        <dbReference type="EMBL" id="MBM7123084.1"/>
    </source>
</evidence>
<dbReference type="Proteomes" id="UP001430065">
    <property type="component" value="Unassembled WGS sequence"/>
</dbReference>
<evidence type="ECO:0000256" key="1">
    <source>
        <dbReference type="SAM" id="SignalP"/>
    </source>
</evidence>
<evidence type="ECO:0008006" key="4">
    <source>
        <dbReference type="Google" id="ProtNLM"/>
    </source>
</evidence>
<protein>
    <recommendedName>
        <fullName evidence="4">SMP-30/Gluconolactonase/LRE-like region domain-containing protein</fullName>
    </recommendedName>
</protein>
<dbReference type="Gene3D" id="2.120.10.30">
    <property type="entry name" value="TolB, C-terminal domain"/>
    <property type="match status" value="1"/>
</dbReference>
<organism evidence="2 3">
    <name type="scientific">Dyella kyungheensis</name>
    <dbReference type="NCBI Taxonomy" id="1242174"/>
    <lineage>
        <taxon>Bacteria</taxon>
        <taxon>Pseudomonadati</taxon>
        <taxon>Pseudomonadota</taxon>
        <taxon>Gammaproteobacteria</taxon>
        <taxon>Lysobacterales</taxon>
        <taxon>Rhodanobacteraceae</taxon>
        <taxon>Dyella</taxon>
    </lineage>
</organism>
<dbReference type="InterPro" id="IPR011042">
    <property type="entry name" value="6-blade_b-propeller_TolB-like"/>
</dbReference>
<name>A0ABS2JW42_9GAMM</name>